<proteinExistence type="predicted"/>
<evidence type="ECO:0000313" key="2">
    <source>
        <dbReference type="Proteomes" id="UP000007838"/>
    </source>
</evidence>
<sequence length="346" mass="39437">MQALIAEIVLVGFIQCQPDKQLPIGNNRFLTGELVPFGWPVTDKRDALRCQFVVQHAECVQEPLTVTQLISHAVHGNDFAVEVKRIKLVPDGFPVFLYFAEIPGRDAEDQHVVLLHQRKRVIFQVMQRHQFRANDVPNFLCRHFGVAGAGTIEQTNIHRVTISILALTLRVVYQKPIAIRHNGLTAESKGLMWKRISHSSNSFSMHCGWRRTWPRIRSVPTGAISPCWWSGWRTVGCRWRTHKATTCRRCWASGWKGATRPPVPHVCSAQCVGCSSTSTVRKFAKTIPARSWPPRNSRSGCRKISAKHKLRDYYSHPQLTCRWSYAIKPCLSYCMLPVCVFLNWSA</sequence>
<dbReference type="Proteomes" id="UP000007838">
    <property type="component" value="Chromosome"/>
</dbReference>
<accession>G8LDB4</accession>
<organism evidence="1 2">
    <name type="scientific">Enterobacter ludwigii</name>
    <dbReference type="NCBI Taxonomy" id="299767"/>
    <lineage>
        <taxon>Bacteria</taxon>
        <taxon>Pseudomonadati</taxon>
        <taxon>Pseudomonadota</taxon>
        <taxon>Gammaproteobacteria</taxon>
        <taxon>Enterobacterales</taxon>
        <taxon>Enterobacteriaceae</taxon>
        <taxon>Enterobacter</taxon>
        <taxon>Enterobacter cloacae complex</taxon>
    </lineage>
</organism>
<dbReference type="KEGG" id="eec:EcWSU1_03693"/>
<name>G8LDB4_9ENTR</name>
<dbReference type="HOGENOM" id="CLU_801089_0_0_6"/>
<reference evidence="1 2" key="1">
    <citation type="journal article" date="2011" name="Stand. Genomic Sci.">
        <title>Complete genome of the onion pathogen Enterobacter cloacae EcWSU1.</title>
        <authorList>
            <person name="Humann J.L."/>
            <person name="Wildung M."/>
            <person name="Cheng C.H."/>
            <person name="Lee T."/>
            <person name="Stewart J.E."/>
            <person name="Drew J.C."/>
            <person name="Triplett E.W."/>
            <person name="Main D."/>
            <person name="Schroeder B.K."/>
        </authorList>
    </citation>
    <scope>NUCLEOTIDE SEQUENCE [LARGE SCALE GENOMIC DNA]</scope>
    <source>
        <strain evidence="1 2">EcWSU1</strain>
    </source>
</reference>
<dbReference type="EMBL" id="CP002886">
    <property type="protein sequence ID" value="AEW75121.1"/>
    <property type="molecule type" value="Genomic_DNA"/>
</dbReference>
<dbReference type="AlphaFoldDB" id="G8LDB4"/>
<gene>
    <name evidence="1" type="ORF">EcWSU1_03693</name>
</gene>
<protein>
    <submittedName>
        <fullName evidence="1">Uncharacterized protein</fullName>
    </submittedName>
</protein>
<evidence type="ECO:0000313" key="1">
    <source>
        <dbReference type="EMBL" id="AEW75121.1"/>
    </source>
</evidence>